<proteinExistence type="inferred from homology"/>
<dbReference type="GO" id="GO:0006210">
    <property type="term" value="P:thymine catabolic process"/>
    <property type="evidence" value="ECO:0007669"/>
    <property type="project" value="TreeGrafter"/>
</dbReference>
<dbReference type="AlphaFoldDB" id="A0A9Q3JX90"/>
<dbReference type="GO" id="GO:0006574">
    <property type="term" value="P:L-valine catabolic process"/>
    <property type="evidence" value="ECO:0007669"/>
    <property type="project" value="TreeGrafter"/>
</dbReference>
<dbReference type="OrthoDB" id="3356549at2759"/>
<name>A0A9Q3JX90_9BASI</name>
<dbReference type="EMBL" id="AVOT02085724">
    <property type="protein sequence ID" value="MBW0570149.1"/>
    <property type="molecule type" value="Genomic_DNA"/>
</dbReference>
<dbReference type="PANTHER" id="PTHR43866">
    <property type="entry name" value="MALONATE-SEMIALDEHYDE DEHYDROGENASE"/>
    <property type="match status" value="1"/>
</dbReference>
<dbReference type="GO" id="GO:0004491">
    <property type="term" value="F:methylmalonate-semialdehyde dehydrogenase (acylating, NAD) activity"/>
    <property type="evidence" value="ECO:0007669"/>
    <property type="project" value="InterPro"/>
</dbReference>
<gene>
    <name evidence="2" type="ORF">O181_109864</name>
</gene>
<accession>A0A9Q3JX90</accession>
<dbReference type="Proteomes" id="UP000765509">
    <property type="component" value="Unassembled WGS sequence"/>
</dbReference>
<comment type="similarity">
    <text evidence="1">Belongs to the aldehyde dehydrogenase family.</text>
</comment>
<dbReference type="PANTHER" id="PTHR43866:SF3">
    <property type="entry name" value="METHYLMALONATE-SEMIALDEHYDE DEHYDROGENASE [ACYLATING], MITOCHONDRIAL"/>
    <property type="match status" value="1"/>
</dbReference>
<evidence type="ECO:0008006" key="4">
    <source>
        <dbReference type="Google" id="ProtNLM"/>
    </source>
</evidence>
<dbReference type="InterPro" id="IPR010061">
    <property type="entry name" value="MeMal-semiAld_DH"/>
</dbReference>
<keyword evidence="3" id="KW-1185">Reference proteome</keyword>
<comment type="caution">
    <text evidence="2">The sequence shown here is derived from an EMBL/GenBank/DDBJ whole genome shotgun (WGS) entry which is preliminary data.</text>
</comment>
<reference evidence="2" key="1">
    <citation type="submission" date="2021-03" db="EMBL/GenBank/DDBJ databases">
        <title>Draft genome sequence of rust myrtle Austropuccinia psidii MF-1, a brazilian biotype.</title>
        <authorList>
            <person name="Quecine M.C."/>
            <person name="Pachon D.M.R."/>
            <person name="Bonatelli M.L."/>
            <person name="Correr F.H."/>
            <person name="Franceschini L.M."/>
            <person name="Leite T.F."/>
            <person name="Margarido G.R.A."/>
            <person name="Almeida C.A."/>
            <person name="Ferrarezi J.A."/>
            <person name="Labate C.A."/>
        </authorList>
    </citation>
    <scope>NUCLEOTIDE SEQUENCE</scope>
    <source>
        <strain evidence="2">MF-1</strain>
    </source>
</reference>
<evidence type="ECO:0000313" key="3">
    <source>
        <dbReference type="Proteomes" id="UP000765509"/>
    </source>
</evidence>
<protein>
    <recommendedName>
        <fullName evidence="4">FAR1 domain-containing protein</fullName>
    </recommendedName>
</protein>
<sequence>MLKPPTEGEFQTFELPWKNVYDFSRAQGYSVSTLRYNMTHNQIVIGCDRYGTPTSHKNTSKTVTSIKLDCPIKIYCREYAKSTPWTPKFKDPEHNHDATENIRAHPAFRRFNEEKIKNFSNG</sequence>
<evidence type="ECO:0000313" key="2">
    <source>
        <dbReference type="EMBL" id="MBW0570149.1"/>
    </source>
</evidence>
<evidence type="ECO:0000256" key="1">
    <source>
        <dbReference type="ARBA" id="ARBA00009986"/>
    </source>
</evidence>
<organism evidence="2 3">
    <name type="scientific">Austropuccinia psidii MF-1</name>
    <dbReference type="NCBI Taxonomy" id="1389203"/>
    <lineage>
        <taxon>Eukaryota</taxon>
        <taxon>Fungi</taxon>
        <taxon>Dikarya</taxon>
        <taxon>Basidiomycota</taxon>
        <taxon>Pucciniomycotina</taxon>
        <taxon>Pucciniomycetes</taxon>
        <taxon>Pucciniales</taxon>
        <taxon>Sphaerophragmiaceae</taxon>
        <taxon>Austropuccinia</taxon>
    </lineage>
</organism>